<reference evidence="1 2" key="1">
    <citation type="submission" date="2018-10" db="EMBL/GenBank/DDBJ databases">
        <title>A high-quality apple genome assembly.</title>
        <authorList>
            <person name="Hu J."/>
        </authorList>
    </citation>
    <scope>NUCLEOTIDE SEQUENCE [LARGE SCALE GENOMIC DNA]</scope>
    <source>
        <strain evidence="2">cv. HFTH1</strain>
        <tissue evidence="1">Young leaf</tissue>
    </source>
</reference>
<sequence length="61" mass="7262">MGNRALPPYRRVFSRSWQGAYAFRILVGIPFSELVQRKALRDIIWMRAERATSRVLQHLKF</sequence>
<dbReference type="EMBL" id="RDQH01000332">
    <property type="protein sequence ID" value="RXH96400.1"/>
    <property type="molecule type" value="Genomic_DNA"/>
</dbReference>
<organism evidence="1 2">
    <name type="scientific">Malus domestica</name>
    <name type="common">Apple</name>
    <name type="synonym">Pyrus malus</name>
    <dbReference type="NCBI Taxonomy" id="3750"/>
    <lineage>
        <taxon>Eukaryota</taxon>
        <taxon>Viridiplantae</taxon>
        <taxon>Streptophyta</taxon>
        <taxon>Embryophyta</taxon>
        <taxon>Tracheophyta</taxon>
        <taxon>Spermatophyta</taxon>
        <taxon>Magnoliopsida</taxon>
        <taxon>eudicotyledons</taxon>
        <taxon>Gunneridae</taxon>
        <taxon>Pentapetalae</taxon>
        <taxon>rosids</taxon>
        <taxon>fabids</taxon>
        <taxon>Rosales</taxon>
        <taxon>Rosaceae</taxon>
        <taxon>Amygdaloideae</taxon>
        <taxon>Maleae</taxon>
        <taxon>Malus</taxon>
    </lineage>
</organism>
<evidence type="ECO:0000313" key="1">
    <source>
        <dbReference type="EMBL" id="RXH96400.1"/>
    </source>
</evidence>
<gene>
    <name evidence="1" type="ORF">DVH24_008904</name>
</gene>
<dbReference type="AlphaFoldDB" id="A0A498JLF8"/>
<evidence type="ECO:0000313" key="2">
    <source>
        <dbReference type="Proteomes" id="UP000290289"/>
    </source>
</evidence>
<keyword evidence="2" id="KW-1185">Reference proteome</keyword>
<name>A0A498JLF8_MALDO</name>
<comment type="caution">
    <text evidence="1">The sequence shown here is derived from an EMBL/GenBank/DDBJ whole genome shotgun (WGS) entry which is preliminary data.</text>
</comment>
<proteinExistence type="predicted"/>
<accession>A0A498JLF8</accession>
<dbReference type="Proteomes" id="UP000290289">
    <property type="component" value="Chromosome 6"/>
</dbReference>
<protein>
    <submittedName>
        <fullName evidence="1">Uncharacterized protein</fullName>
    </submittedName>
</protein>